<reference evidence="4" key="1">
    <citation type="journal article" date="2012" name="Nat. Biotechnol.">
        <title>Draft genome sequence of pigeonpea (Cajanus cajan), an orphan legume crop of resource-poor farmers.</title>
        <authorList>
            <person name="Varshney R.K."/>
            <person name="Chen W."/>
            <person name="Li Y."/>
            <person name="Bharti A.K."/>
            <person name="Saxena R.K."/>
            <person name="Schlueter J.A."/>
            <person name="Donoghue M.T."/>
            <person name="Azam S."/>
            <person name="Fan G."/>
            <person name="Whaley A.M."/>
            <person name="Farmer A.D."/>
            <person name="Sheridan J."/>
            <person name="Iwata A."/>
            <person name="Tuteja R."/>
            <person name="Penmetsa R.V."/>
            <person name="Wu W."/>
            <person name="Upadhyaya H.D."/>
            <person name="Yang S.P."/>
            <person name="Shah T."/>
            <person name="Saxena K.B."/>
            <person name="Michael T."/>
            <person name="McCombie W.R."/>
            <person name="Yang B."/>
            <person name="Zhang G."/>
            <person name="Yang H."/>
            <person name="Wang J."/>
            <person name="Spillane C."/>
            <person name="Cook D.R."/>
            <person name="May G.D."/>
            <person name="Xu X."/>
            <person name="Jackson S.A."/>
        </authorList>
    </citation>
    <scope>NUCLEOTIDE SEQUENCE [LARGE SCALE GENOMIC DNA]</scope>
</reference>
<dbReference type="InterPro" id="IPR025724">
    <property type="entry name" value="GAG-pre-integrase_dom"/>
</dbReference>
<dbReference type="Pfam" id="PF13976">
    <property type="entry name" value="gag_pre-integrs"/>
    <property type="match status" value="1"/>
</dbReference>
<dbReference type="AlphaFoldDB" id="A0A151RPW6"/>
<keyword evidence="5" id="KW-1185">Reference proteome</keyword>
<dbReference type="GO" id="GO:0006508">
    <property type="term" value="P:proteolysis"/>
    <property type="evidence" value="ECO:0007669"/>
    <property type="project" value="UniProtKB-KW"/>
</dbReference>
<dbReference type="Proteomes" id="UP000075243">
    <property type="component" value="Unassembled WGS sequence"/>
</dbReference>
<dbReference type="PANTHER" id="PTHR42648">
    <property type="entry name" value="TRANSPOSASE, PUTATIVE-RELATED"/>
    <property type="match status" value="1"/>
</dbReference>
<keyword evidence="1" id="KW-0378">Hydrolase</keyword>
<dbReference type="EMBL" id="KQ483620">
    <property type="protein sequence ID" value="KYP44594.1"/>
    <property type="molecule type" value="Genomic_DNA"/>
</dbReference>
<feature type="domain" description="Retrovirus-related Pol polyprotein from transposon TNT 1-94-like beta-barrel" evidence="3">
    <location>
        <begin position="9"/>
        <end position="65"/>
    </location>
</feature>
<dbReference type="InterPro" id="IPR054722">
    <property type="entry name" value="PolX-like_BBD"/>
</dbReference>
<sequence>MTPLFSLLKGVKNLEKPFYITIPTRNTVLVEKTGFINLNKDIKLNNVLFVPDFSCNLISIHQLTNDLNCTVTYHANYCVIQDQTTKRTIGLCDLHDAVYVLKRTTQGTSLVVVRRDATTLWHARMGHPSTKTLQKCLSRLLKCSFDFNKVDCCDICHKSKQCRLPFNQSDNKARKSFALMHCDLWGKYRTASHTGSHYFLTIVNDHTWDMGLLIKSKNRSCWHLDEFLQYGKNTI</sequence>
<evidence type="ECO:0000259" key="3">
    <source>
        <dbReference type="Pfam" id="PF22936"/>
    </source>
</evidence>
<organism evidence="4 5">
    <name type="scientific">Cajanus cajan</name>
    <name type="common">Pigeon pea</name>
    <name type="synonym">Cajanus indicus</name>
    <dbReference type="NCBI Taxonomy" id="3821"/>
    <lineage>
        <taxon>Eukaryota</taxon>
        <taxon>Viridiplantae</taxon>
        <taxon>Streptophyta</taxon>
        <taxon>Embryophyta</taxon>
        <taxon>Tracheophyta</taxon>
        <taxon>Spermatophyta</taxon>
        <taxon>Magnoliopsida</taxon>
        <taxon>eudicotyledons</taxon>
        <taxon>Gunneridae</taxon>
        <taxon>Pentapetalae</taxon>
        <taxon>rosids</taxon>
        <taxon>fabids</taxon>
        <taxon>Fabales</taxon>
        <taxon>Fabaceae</taxon>
        <taxon>Papilionoideae</taxon>
        <taxon>50 kb inversion clade</taxon>
        <taxon>NPAAA clade</taxon>
        <taxon>indigoferoid/millettioid clade</taxon>
        <taxon>Phaseoleae</taxon>
        <taxon>Cajanus</taxon>
    </lineage>
</organism>
<feature type="domain" description="GAG-pre-integrase" evidence="2">
    <location>
        <begin position="99"/>
        <end position="161"/>
    </location>
</feature>
<dbReference type="PANTHER" id="PTHR42648:SF31">
    <property type="entry name" value="RNA-DIRECTED DNA POLYMERASE"/>
    <property type="match status" value="1"/>
</dbReference>
<evidence type="ECO:0000313" key="4">
    <source>
        <dbReference type="EMBL" id="KYP44594.1"/>
    </source>
</evidence>
<evidence type="ECO:0000313" key="5">
    <source>
        <dbReference type="Proteomes" id="UP000075243"/>
    </source>
</evidence>
<dbReference type="GO" id="GO:0008233">
    <property type="term" value="F:peptidase activity"/>
    <property type="evidence" value="ECO:0007669"/>
    <property type="project" value="UniProtKB-KW"/>
</dbReference>
<evidence type="ECO:0000256" key="1">
    <source>
        <dbReference type="ARBA" id="ARBA00022670"/>
    </source>
</evidence>
<evidence type="ECO:0000259" key="2">
    <source>
        <dbReference type="Pfam" id="PF13976"/>
    </source>
</evidence>
<dbReference type="Gramene" id="C.cajan_30618.t">
    <property type="protein sequence ID" value="C.cajan_30618.t.cds1"/>
    <property type="gene ID" value="C.cajan_30618"/>
</dbReference>
<dbReference type="Pfam" id="PF22936">
    <property type="entry name" value="Pol_BBD"/>
    <property type="match status" value="1"/>
</dbReference>
<protein>
    <submittedName>
        <fullName evidence="4">Retrovirus-related Pol polyprotein from transposon TNT 1-94</fullName>
    </submittedName>
</protein>
<name>A0A151RPW6_CAJCA</name>
<dbReference type="InterPro" id="IPR039537">
    <property type="entry name" value="Retrotran_Ty1/copia-like"/>
</dbReference>
<keyword evidence="1" id="KW-0645">Protease</keyword>
<gene>
    <name evidence="4" type="ORF">KK1_033873</name>
</gene>
<proteinExistence type="predicted"/>
<accession>A0A151RPW6</accession>